<feature type="non-terminal residue" evidence="2">
    <location>
        <position position="135"/>
    </location>
</feature>
<feature type="transmembrane region" description="Helical" evidence="1">
    <location>
        <begin position="33"/>
        <end position="55"/>
    </location>
</feature>
<keyword evidence="1" id="KW-0812">Transmembrane</keyword>
<name>A0A383D3I4_9ZZZZ</name>
<evidence type="ECO:0008006" key="3">
    <source>
        <dbReference type="Google" id="ProtNLM"/>
    </source>
</evidence>
<dbReference type="GO" id="GO:0005886">
    <property type="term" value="C:plasma membrane"/>
    <property type="evidence" value="ECO:0007669"/>
    <property type="project" value="TreeGrafter"/>
</dbReference>
<keyword evidence="1" id="KW-0472">Membrane</keyword>
<gene>
    <name evidence="2" type="ORF">METZ01_LOCUS491960</name>
</gene>
<keyword evidence="1" id="KW-1133">Transmembrane helix</keyword>
<evidence type="ECO:0000256" key="1">
    <source>
        <dbReference type="SAM" id="Phobius"/>
    </source>
</evidence>
<sequence length="135" mass="14985">MDIATIVGLILGIGLIGGSMLFTSLNYGLSMQAFWNLESMMIVLGGTLSATAIAFRLNDVKSVFGLIKFVFQKPAYQLDEVVEDLVNLGEAYRKDRKSLEQAAENMNNRFLKDGVTFIAQGTPLDDLREIMETRE</sequence>
<protein>
    <recommendedName>
        <fullName evidence="3">MotA/TolQ/ExbB proton channel domain-containing protein</fullName>
    </recommendedName>
</protein>
<dbReference type="PANTHER" id="PTHR30433">
    <property type="entry name" value="CHEMOTAXIS PROTEIN MOTA"/>
    <property type="match status" value="1"/>
</dbReference>
<accession>A0A383D3I4</accession>
<dbReference type="AlphaFoldDB" id="A0A383D3I4"/>
<feature type="transmembrane region" description="Helical" evidence="1">
    <location>
        <begin position="7"/>
        <end position="27"/>
    </location>
</feature>
<proteinExistence type="predicted"/>
<dbReference type="InterPro" id="IPR047055">
    <property type="entry name" value="MotA-like"/>
</dbReference>
<dbReference type="GO" id="GO:0006935">
    <property type="term" value="P:chemotaxis"/>
    <property type="evidence" value="ECO:0007669"/>
    <property type="project" value="InterPro"/>
</dbReference>
<evidence type="ECO:0000313" key="2">
    <source>
        <dbReference type="EMBL" id="SVE39106.1"/>
    </source>
</evidence>
<dbReference type="EMBL" id="UINC01214050">
    <property type="protein sequence ID" value="SVE39106.1"/>
    <property type="molecule type" value="Genomic_DNA"/>
</dbReference>
<dbReference type="GO" id="GO:0071978">
    <property type="term" value="P:bacterial-type flagellum-dependent swarming motility"/>
    <property type="evidence" value="ECO:0007669"/>
    <property type="project" value="InterPro"/>
</dbReference>
<organism evidence="2">
    <name type="scientific">marine metagenome</name>
    <dbReference type="NCBI Taxonomy" id="408172"/>
    <lineage>
        <taxon>unclassified sequences</taxon>
        <taxon>metagenomes</taxon>
        <taxon>ecological metagenomes</taxon>
    </lineage>
</organism>
<reference evidence="2" key="1">
    <citation type="submission" date="2018-05" db="EMBL/GenBank/DDBJ databases">
        <authorList>
            <person name="Lanie J.A."/>
            <person name="Ng W.-L."/>
            <person name="Kazmierczak K.M."/>
            <person name="Andrzejewski T.M."/>
            <person name="Davidsen T.M."/>
            <person name="Wayne K.J."/>
            <person name="Tettelin H."/>
            <person name="Glass J.I."/>
            <person name="Rusch D."/>
            <person name="Podicherti R."/>
            <person name="Tsui H.-C.T."/>
            <person name="Winkler M.E."/>
        </authorList>
    </citation>
    <scope>NUCLEOTIDE SEQUENCE</scope>
</reference>